<evidence type="ECO:0008006" key="4">
    <source>
        <dbReference type="Google" id="ProtNLM"/>
    </source>
</evidence>
<evidence type="ECO:0000313" key="3">
    <source>
        <dbReference type="Proteomes" id="UP000610746"/>
    </source>
</evidence>
<comment type="caution">
    <text evidence="2">The sequence shown here is derived from an EMBL/GenBank/DDBJ whole genome shotgun (WGS) entry which is preliminary data.</text>
</comment>
<keyword evidence="3" id="KW-1185">Reference proteome</keyword>
<name>A0A8J8KA68_9FLAO</name>
<feature type="chain" id="PRO_5035297786" description="Tetratricopeptide repeat protein" evidence="1">
    <location>
        <begin position="20"/>
        <end position="213"/>
    </location>
</feature>
<dbReference type="RefSeq" id="WP_173777787.1">
    <property type="nucleotide sequence ID" value="NZ_JABSNO010000001.1"/>
</dbReference>
<dbReference type="EMBL" id="JABSNO010000001">
    <property type="protein sequence ID" value="NRS91159.1"/>
    <property type="molecule type" value="Genomic_DNA"/>
</dbReference>
<evidence type="ECO:0000256" key="1">
    <source>
        <dbReference type="SAM" id="SignalP"/>
    </source>
</evidence>
<dbReference type="Proteomes" id="UP000610746">
    <property type="component" value="Unassembled WGS sequence"/>
</dbReference>
<dbReference type="AlphaFoldDB" id="A0A8J8KA68"/>
<keyword evidence="1" id="KW-0732">Signal</keyword>
<gene>
    <name evidence="2" type="ORF">HNQ03_000224</name>
</gene>
<reference evidence="2" key="1">
    <citation type="submission" date="2020-05" db="EMBL/GenBank/DDBJ databases">
        <title>Genomic Encyclopedia of Type Strains, Phase IV (KMG-V): Genome sequencing to study the core and pangenomes of soil and plant-associated prokaryotes.</title>
        <authorList>
            <person name="Whitman W."/>
        </authorList>
    </citation>
    <scope>NUCLEOTIDE SEQUENCE</scope>
    <source>
        <strain evidence="2">16F</strain>
    </source>
</reference>
<feature type="signal peptide" evidence="1">
    <location>
        <begin position="1"/>
        <end position="19"/>
    </location>
</feature>
<proteinExistence type="predicted"/>
<evidence type="ECO:0000313" key="2">
    <source>
        <dbReference type="EMBL" id="NRS91159.1"/>
    </source>
</evidence>
<organism evidence="2 3">
    <name type="scientific">Frigoriflavimonas asaccharolytica</name>
    <dbReference type="NCBI Taxonomy" id="2735899"/>
    <lineage>
        <taxon>Bacteria</taxon>
        <taxon>Pseudomonadati</taxon>
        <taxon>Bacteroidota</taxon>
        <taxon>Flavobacteriia</taxon>
        <taxon>Flavobacteriales</taxon>
        <taxon>Weeksellaceae</taxon>
        <taxon>Frigoriflavimonas</taxon>
    </lineage>
</organism>
<protein>
    <recommendedName>
        <fullName evidence="4">Tetratricopeptide repeat protein</fullName>
    </recommendedName>
</protein>
<accession>A0A8J8KA68</accession>
<sequence>MKKILLSFVLFASTSFAFAQNNFENAMAGNISKLEATNKINDLDQIASEFDRLTVQKDSWLPYYYASYTFVKKGKALLQANKTEEVNGAIASAFKYAMVAKQKEGNSAEISILMKMIHSLKMRVAPEKSYKEENALGMAEIKNATSLDAKNPRITIALADDLYYLPTEYGGNKEQAIQLYKTAVDQFKNYKAKTALSPNWGKEEAMQMISGTN</sequence>